<keyword evidence="4" id="KW-1185">Reference proteome</keyword>
<name>A0A1I1E660_9LACO</name>
<evidence type="ECO:0000313" key="4">
    <source>
        <dbReference type="Proteomes" id="UP000199376"/>
    </source>
</evidence>
<dbReference type="EMBL" id="FOLI01000001">
    <property type="protein sequence ID" value="SFB82689.1"/>
    <property type="molecule type" value="Genomic_DNA"/>
</dbReference>
<feature type="transmembrane region" description="Helical" evidence="2">
    <location>
        <begin position="12"/>
        <end position="33"/>
    </location>
</feature>
<keyword evidence="2" id="KW-0472">Membrane</keyword>
<gene>
    <name evidence="3" type="ORF">SAMN05660453_0326</name>
</gene>
<keyword evidence="2" id="KW-0812">Transmembrane</keyword>
<organism evidence="3 4">
    <name type="scientific">Fructobacillus durionis</name>
    <dbReference type="NCBI Taxonomy" id="283737"/>
    <lineage>
        <taxon>Bacteria</taxon>
        <taxon>Bacillati</taxon>
        <taxon>Bacillota</taxon>
        <taxon>Bacilli</taxon>
        <taxon>Lactobacillales</taxon>
        <taxon>Lactobacillaceae</taxon>
        <taxon>Fructobacillus</taxon>
    </lineage>
</organism>
<keyword evidence="2" id="KW-1133">Transmembrane helix</keyword>
<feature type="compositionally biased region" description="Polar residues" evidence="1">
    <location>
        <begin position="74"/>
        <end position="83"/>
    </location>
</feature>
<evidence type="ECO:0000256" key="2">
    <source>
        <dbReference type="SAM" id="Phobius"/>
    </source>
</evidence>
<dbReference type="OrthoDB" id="9984378at2"/>
<dbReference type="AlphaFoldDB" id="A0A1I1E660"/>
<protein>
    <submittedName>
        <fullName evidence="3">Uncharacterized protein</fullName>
    </submittedName>
</protein>
<proteinExistence type="predicted"/>
<sequence>MQVIKEHLSRKRAYYITGLFIAVVVVVVVAFVLGQQSSHTQSEVVVNKPSISQQSSATKDSEIKSESAKVAQANGDQNNQGKG</sequence>
<evidence type="ECO:0000256" key="1">
    <source>
        <dbReference type="SAM" id="MobiDB-lite"/>
    </source>
</evidence>
<reference evidence="4" key="1">
    <citation type="submission" date="2016-10" db="EMBL/GenBank/DDBJ databases">
        <authorList>
            <person name="Varghese N."/>
            <person name="Submissions S."/>
        </authorList>
    </citation>
    <scope>NUCLEOTIDE SEQUENCE [LARGE SCALE GENOMIC DNA]</scope>
    <source>
        <strain evidence="4">DSM 19113</strain>
    </source>
</reference>
<feature type="region of interest" description="Disordered" evidence="1">
    <location>
        <begin position="44"/>
        <end position="83"/>
    </location>
</feature>
<dbReference type="Proteomes" id="UP000199376">
    <property type="component" value="Unassembled WGS sequence"/>
</dbReference>
<dbReference type="RefSeq" id="WP_091501376.1">
    <property type="nucleotide sequence ID" value="NZ_FOLI01000001.1"/>
</dbReference>
<feature type="compositionally biased region" description="Polar residues" evidence="1">
    <location>
        <begin position="44"/>
        <end position="58"/>
    </location>
</feature>
<accession>A0A1I1E660</accession>
<evidence type="ECO:0000313" key="3">
    <source>
        <dbReference type="EMBL" id="SFB82689.1"/>
    </source>
</evidence>